<protein>
    <submittedName>
        <fullName evidence="2">Uncharacterized protein</fullName>
    </submittedName>
</protein>
<dbReference type="HOGENOM" id="CLU_1374168_0_0_1"/>
<organism evidence="2">
    <name type="scientific">Oryza nivara</name>
    <name type="common">Indian wild rice</name>
    <name type="synonym">Oryza sativa f. spontanea</name>
    <dbReference type="NCBI Taxonomy" id="4536"/>
    <lineage>
        <taxon>Eukaryota</taxon>
        <taxon>Viridiplantae</taxon>
        <taxon>Streptophyta</taxon>
        <taxon>Embryophyta</taxon>
        <taxon>Tracheophyta</taxon>
        <taxon>Spermatophyta</taxon>
        <taxon>Magnoliopsida</taxon>
        <taxon>Liliopsida</taxon>
        <taxon>Poales</taxon>
        <taxon>Poaceae</taxon>
        <taxon>BOP clade</taxon>
        <taxon>Oryzoideae</taxon>
        <taxon>Oryzeae</taxon>
        <taxon>Oryzinae</taxon>
        <taxon>Oryza</taxon>
    </lineage>
</organism>
<feature type="region of interest" description="Disordered" evidence="1">
    <location>
        <begin position="1"/>
        <end position="48"/>
    </location>
</feature>
<dbReference type="AlphaFoldDB" id="A0A0E0GPV5"/>
<evidence type="ECO:0000313" key="2">
    <source>
        <dbReference type="EnsemblPlants" id="ONIVA03G25360.1"/>
    </source>
</evidence>
<feature type="compositionally biased region" description="Gly residues" evidence="1">
    <location>
        <begin position="20"/>
        <end position="30"/>
    </location>
</feature>
<proteinExistence type="predicted"/>
<dbReference type="Gramene" id="ONIVA03G25360.1">
    <property type="protein sequence ID" value="ONIVA03G25360.1"/>
    <property type="gene ID" value="ONIVA03G25360"/>
</dbReference>
<keyword evidence="3" id="KW-1185">Reference proteome</keyword>
<reference evidence="2" key="2">
    <citation type="submission" date="2018-04" db="EMBL/GenBank/DDBJ databases">
        <title>OnivRS2 (Oryza nivara Reference Sequence Version 2).</title>
        <authorList>
            <person name="Zhang J."/>
            <person name="Kudrna D."/>
            <person name="Lee S."/>
            <person name="Talag J."/>
            <person name="Rajasekar S."/>
            <person name="Welchert J."/>
            <person name="Hsing Y.-I."/>
            <person name="Wing R.A."/>
        </authorList>
    </citation>
    <scope>NUCLEOTIDE SEQUENCE [LARGE SCALE GENOMIC DNA]</scope>
    <source>
        <strain evidence="2">SL10</strain>
    </source>
</reference>
<dbReference type="Proteomes" id="UP000006591">
    <property type="component" value="Chromosome 3"/>
</dbReference>
<name>A0A0E0GPV5_ORYNI</name>
<sequence>MAAAGLSRSGAVSLREGSGSRRGGGVGGSSGMAAADLAPPPPDLQRQRPKRFRTLEGVLGESFAWSSRFGDIDASGCRFLLGGVALWISPLRVKTQSSFWAGIGSGSYRCLPPWRFRLEGGAWWQAVAFQLGENGGRVLFSLLEVDSCGSNLSFYPGHRGGLGKGVMTGLSVGSRHRQGCQGSATFLSRRRFHRWRIEV</sequence>
<accession>A0A0E0GPV5</accession>
<evidence type="ECO:0000256" key="1">
    <source>
        <dbReference type="SAM" id="MobiDB-lite"/>
    </source>
</evidence>
<reference evidence="2" key="1">
    <citation type="submission" date="2015-04" db="UniProtKB">
        <authorList>
            <consortium name="EnsemblPlants"/>
        </authorList>
    </citation>
    <scope>IDENTIFICATION</scope>
    <source>
        <strain evidence="2">SL10</strain>
    </source>
</reference>
<evidence type="ECO:0000313" key="3">
    <source>
        <dbReference type="Proteomes" id="UP000006591"/>
    </source>
</evidence>
<dbReference type="EnsemblPlants" id="ONIVA03G25360.1">
    <property type="protein sequence ID" value="ONIVA03G25360.1"/>
    <property type="gene ID" value="ONIVA03G25360"/>
</dbReference>